<dbReference type="RefSeq" id="WP_106620433.1">
    <property type="nucleotide sequence ID" value="NZ_PYAX01000029.1"/>
</dbReference>
<proteinExistence type="predicted"/>
<dbReference type="OrthoDB" id="140419at2"/>
<dbReference type="EMBL" id="PYAX01000029">
    <property type="protein sequence ID" value="PSL44117.1"/>
    <property type="molecule type" value="Genomic_DNA"/>
</dbReference>
<dbReference type="AlphaFoldDB" id="A0A2P8HD29"/>
<comment type="caution">
    <text evidence="1">The sequence shown here is derived from an EMBL/GenBank/DDBJ whole genome shotgun (WGS) entry which is preliminary data.</text>
</comment>
<accession>A0A2P8HD29</accession>
<name>A0A2P8HD29_SACCR</name>
<protein>
    <submittedName>
        <fullName evidence="1">Uncharacterized protein DUF885</fullName>
    </submittedName>
</protein>
<evidence type="ECO:0000313" key="2">
    <source>
        <dbReference type="Proteomes" id="UP000241118"/>
    </source>
</evidence>
<reference evidence="1 2" key="1">
    <citation type="submission" date="2018-03" db="EMBL/GenBank/DDBJ databases">
        <title>Genomic Encyclopedia of Type Strains, Phase III (KMG-III): the genomes of soil and plant-associated and newly described type strains.</title>
        <authorList>
            <person name="Whitman W."/>
        </authorList>
    </citation>
    <scope>NUCLEOTIDE SEQUENCE [LARGE SCALE GENOMIC DNA]</scope>
    <source>
        <strain evidence="1 2">CGMCC 4.7097</strain>
    </source>
</reference>
<evidence type="ECO:0000313" key="1">
    <source>
        <dbReference type="EMBL" id="PSL44117.1"/>
    </source>
</evidence>
<keyword evidence="2" id="KW-1185">Reference proteome</keyword>
<sequence>MPVRGGSTYEPEVRAYLRIGLLLGRMVDGFVDCWFGDPELAGQVRDEPLPTAAELAAQATEVMARVADSALPDRRKQFLAAHLTAMRCSALRLSGRPVPFRAEVLDCFGVEIGTGDQDRYREAHDEIGALLPGTDDLRARLERFHDTNTVDPEHLQRAVQSVSDALRPLVRARYRLPDGEHVRYEVVRDKPWNAFNRYLGGYRSLVMLDSRAGRNLAALPLLATHESYPGHHTEHCLKEAGLVERRGEGEHTLVVVNTPQCLLAEGVAEMALAGSIGDGWGAWTAAILAEQGLRVDGERLEAVMRSWWRLLGVRQDAAIMLHDRGAEPEDVVDYLVRWLLLPEPRARHVVRFLTDPLWRAYTTAYVEGRRLVSDWLDARGEGETVADRFHHLLEEPVLPDDLRGAAVPNHPIGQGPVVVPRTADGQRFVRGARVPVRGATTVPSTADGPTADVEGAR</sequence>
<gene>
    <name evidence="1" type="ORF">B0I31_12929</name>
</gene>
<organism evidence="1 2">
    <name type="scientific">Saccharothrix carnea</name>
    <dbReference type="NCBI Taxonomy" id="1280637"/>
    <lineage>
        <taxon>Bacteria</taxon>
        <taxon>Bacillati</taxon>
        <taxon>Actinomycetota</taxon>
        <taxon>Actinomycetes</taxon>
        <taxon>Pseudonocardiales</taxon>
        <taxon>Pseudonocardiaceae</taxon>
        <taxon>Saccharothrix</taxon>
    </lineage>
</organism>
<dbReference type="Proteomes" id="UP000241118">
    <property type="component" value="Unassembled WGS sequence"/>
</dbReference>